<dbReference type="FunFam" id="1.10.10.10:FF:000322">
    <property type="entry name" value="Probable disease resistance protein At1g63360"/>
    <property type="match status" value="1"/>
</dbReference>
<dbReference type="GO" id="GO:0098542">
    <property type="term" value="P:defense response to other organism"/>
    <property type="evidence" value="ECO:0007669"/>
    <property type="project" value="TreeGrafter"/>
</dbReference>
<dbReference type="Gene3D" id="3.80.10.10">
    <property type="entry name" value="Ribonuclease Inhibitor"/>
    <property type="match status" value="1"/>
</dbReference>
<dbReference type="Gene3D" id="1.10.10.10">
    <property type="entry name" value="Winged helix-like DNA-binding domain superfamily/Winged helix DNA-binding domain"/>
    <property type="match status" value="1"/>
</dbReference>
<comment type="caution">
    <text evidence="6">The sequence shown here is derived from an EMBL/GenBank/DDBJ whole genome shotgun (WGS) entry which is preliminary data.</text>
</comment>
<dbReference type="InterPro" id="IPR032675">
    <property type="entry name" value="LRR_dom_sf"/>
</dbReference>
<dbReference type="PRINTS" id="PR00364">
    <property type="entry name" value="DISEASERSIST"/>
</dbReference>
<dbReference type="PANTHER" id="PTHR23155:SF1060">
    <property type="entry name" value="NBS-LRR DISEASE RESISTANCE PROTEIN"/>
    <property type="match status" value="1"/>
</dbReference>
<dbReference type="Pfam" id="PF23598">
    <property type="entry name" value="LRR_14"/>
    <property type="match status" value="1"/>
</dbReference>
<dbReference type="EMBL" id="JAXIOK010000019">
    <property type="protein sequence ID" value="KAK4748681.1"/>
    <property type="molecule type" value="Genomic_DNA"/>
</dbReference>
<dbReference type="Pfam" id="PF23559">
    <property type="entry name" value="WHD_DRP"/>
    <property type="match status" value="1"/>
</dbReference>
<evidence type="ECO:0000259" key="4">
    <source>
        <dbReference type="Pfam" id="PF23559"/>
    </source>
</evidence>
<dbReference type="InterPro" id="IPR055414">
    <property type="entry name" value="LRR_R13L4/SHOC2-like"/>
</dbReference>
<dbReference type="InterPro" id="IPR002182">
    <property type="entry name" value="NB-ARC"/>
</dbReference>
<protein>
    <recommendedName>
        <fullName evidence="8">NB-ARC domain-containing protein</fullName>
    </recommendedName>
</protein>
<proteinExistence type="predicted"/>
<dbReference type="Gene3D" id="3.40.50.300">
    <property type="entry name" value="P-loop containing nucleotide triphosphate hydrolases"/>
    <property type="match status" value="1"/>
</dbReference>
<dbReference type="InterPro" id="IPR027417">
    <property type="entry name" value="P-loop_NTPase"/>
</dbReference>
<accession>A0AAN7GPX3</accession>
<dbReference type="InterPro" id="IPR042197">
    <property type="entry name" value="Apaf_helical"/>
</dbReference>
<dbReference type="PANTHER" id="PTHR23155">
    <property type="entry name" value="DISEASE RESISTANCE PROTEIN RP"/>
    <property type="match status" value="1"/>
</dbReference>
<evidence type="ECO:0008006" key="8">
    <source>
        <dbReference type="Google" id="ProtNLM"/>
    </source>
</evidence>
<dbReference type="AlphaFoldDB" id="A0AAN7GPX3"/>
<evidence type="ECO:0000313" key="7">
    <source>
        <dbReference type="Proteomes" id="UP001345219"/>
    </source>
</evidence>
<feature type="domain" description="NB-ARC" evidence="3">
    <location>
        <begin position="4"/>
        <end position="88"/>
    </location>
</feature>
<evidence type="ECO:0000259" key="3">
    <source>
        <dbReference type="Pfam" id="PF00931"/>
    </source>
</evidence>
<dbReference type="Gene3D" id="1.10.8.430">
    <property type="entry name" value="Helical domain of apoptotic protease-activating factors"/>
    <property type="match status" value="1"/>
</dbReference>
<feature type="domain" description="Disease resistance R13L4/SHOC-2-like LRR" evidence="5">
    <location>
        <begin position="319"/>
        <end position="458"/>
    </location>
</feature>
<dbReference type="GO" id="GO:0043531">
    <property type="term" value="F:ADP binding"/>
    <property type="evidence" value="ECO:0007669"/>
    <property type="project" value="InterPro"/>
</dbReference>
<dbReference type="InterPro" id="IPR036388">
    <property type="entry name" value="WH-like_DNA-bd_sf"/>
</dbReference>
<evidence type="ECO:0000256" key="2">
    <source>
        <dbReference type="ARBA" id="ARBA00022821"/>
    </source>
</evidence>
<evidence type="ECO:0000259" key="5">
    <source>
        <dbReference type="Pfam" id="PF23598"/>
    </source>
</evidence>
<gene>
    <name evidence="6" type="ORF">SAY87_015267</name>
</gene>
<reference evidence="6 7" key="1">
    <citation type="journal article" date="2023" name="Hortic Res">
        <title>Pangenome of water caltrop reveals structural variations and asymmetric subgenome divergence after allopolyploidization.</title>
        <authorList>
            <person name="Zhang X."/>
            <person name="Chen Y."/>
            <person name="Wang L."/>
            <person name="Yuan Y."/>
            <person name="Fang M."/>
            <person name="Shi L."/>
            <person name="Lu R."/>
            <person name="Comes H.P."/>
            <person name="Ma Y."/>
            <person name="Chen Y."/>
            <person name="Huang G."/>
            <person name="Zhou Y."/>
            <person name="Zheng Z."/>
            <person name="Qiu Y."/>
        </authorList>
    </citation>
    <scope>NUCLEOTIDE SEQUENCE [LARGE SCALE GENOMIC DNA]</scope>
    <source>
        <tissue evidence="6">Roots</tissue>
    </source>
</reference>
<name>A0AAN7GPX3_9MYRT</name>
<keyword evidence="1" id="KW-0677">Repeat</keyword>
<dbReference type="InterPro" id="IPR044974">
    <property type="entry name" value="Disease_R_plants"/>
</dbReference>
<keyword evidence="7" id="KW-1185">Reference proteome</keyword>
<dbReference type="Proteomes" id="UP001345219">
    <property type="component" value="Chromosome 12"/>
</dbReference>
<dbReference type="SUPFAM" id="SSF52540">
    <property type="entry name" value="P-loop containing nucleoside triphosphate hydrolases"/>
    <property type="match status" value="1"/>
</dbReference>
<evidence type="ECO:0000313" key="6">
    <source>
        <dbReference type="EMBL" id="KAK4748681.1"/>
    </source>
</evidence>
<keyword evidence="2" id="KW-0611">Plant defense</keyword>
<organism evidence="6 7">
    <name type="scientific">Trapa incisa</name>
    <dbReference type="NCBI Taxonomy" id="236973"/>
    <lineage>
        <taxon>Eukaryota</taxon>
        <taxon>Viridiplantae</taxon>
        <taxon>Streptophyta</taxon>
        <taxon>Embryophyta</taxon>
        <taxon>Tracheophyta</taxon>
        <taxon>Spermatophyta</taxon>
        <taxon>Magnoliopsida</taxon>
        <taxon>eudicotyledons</taxon>
        <taxon>Gunneridae</taxon>
        <taxon>Pentapetalae</taxon>
        <taxon>rosids</taxon>
        <taxon>malvids</taxon>
        <taxon>Myrtales</taxon>
        <taxon>Lythraceae</taxon>
        <taxon>Trapa</taxon>
    </lineage>
</organism>
<evidence type="ECO:0000256" key="1">
    <source>
        <dbReference type="ARBA" id="ARBA00022737"/>
    </source>
</evidence>
<dbReference type="Pfam" id="PF00931">
    <property type="entry name" value="NB-ARC"/>
    <property type="match status" value="1"/>
</dbReference>
<feature type="domain" description="Disease resistance protein winged helix" evidence="4">
    <location>
        <begin position="172"/>
        <end position="247"/>
    </location>
</feature>
<dbReference type="InterPro" id="IPR058922">
    <property type="entry name" value="WHD_DRP"/>
</dbReference>
<sequence length="459" mass="52327">MNGLHDKLRVELGEKKLLLVLDDAWNEDRSKWLTLQNHLPYGAKGSKMLVTTRSFRVANTMAKASHKLSGLGEEESLTLLMRMAGKEEHEWKNHNLENIAKGILKKCGGVPLAIMTIVGLLSSRFSEREWSTLLDEDFSRIEQEEGDIMPTLKISYDFLPSHVKQCFAYCCLFPKDYRLDPNELVRLWMAQGFILKSSTTSRKTLHDVGGKEYFMELASRSFFQDFERDGHGNITQCKMHDLMHDLAIMVAGGSCTTIINCSGASQEDIPKEVRHVSLIDIKSCNLEDLGPNQRIIRSLLFIDEVVMSLFPPQMYISSSRDISSSKDISSFRNLRALRFHGLAKGDVLRSIGKLKHLRSLDLSWSKELRSLPNSIGKLLNLETLILYGCEKLEILPREVTKLANLRHLDMRRCDSLTCMPWGIGNLTNLEVLRGFRVEERGKWNAARMNELRRLTGLKN</sequence>
<dbReference type="SUPFAM" id="SSF52058">
    <property type="entry name" value="L domain-like"/>
    <property type="match status" value="1"/>
</dbReference>